<proteinExistence type="predicted"/>
<accession>A0A4S2H3U0</accession>
<reference evidence="2 3" key="1">
    <citation type="journal article" date="2017" name="Int. J. Syst. Evol. Microbiol.">
        <title>Marinicauda algicola sp. nov., isolated from a marine red alga Rhodosorus marinus.</title>
        <authorList>
            <person name="Jeong S.E."/>
            <person name="Jeon S.H."/>
            <person name="Chun B.H."/>
            <person name="Kim D.W."/>
            <person name="Jeon C.O."/>
        </authorList>
    </citation>
    <scope>NUCLEOTIDE SEQUENCE [LARGE SCALE GENOMIC DNA]</scope>
    <source>
        <strain evidence="2 3">JCM 31718</strain>
    </source>
</reference>
<name>A0A4S2H3U0_9PROT</name>
<keyword evidence="1" id="KW-0732">Signal</keyword>
<feature type="chain" id="PRO_5020414454" evidence="1">
    <location>
        <begin position="22"/>
        <end position="330"/>
    </location>
</feature>
<protein>
    <submittedName>
        <fullName evidence="2">DUF1036 domain-containing protein</fullName>
    </submittedName>
</protein>
<organism evidence="2 3">
    <name type="scientific">Marinicauda algicola</name>
    <dbReference type="NCBI Taxonomy" id="2029849"/>
    <lineage>
        <taxon>Bacteria</taxon>
        <taxon>Pseudomonadati</taxon>
        <taxon>Pseudomonadota</taxon>
        <taxon>Alphaproteobacteria</taxon>
        <taxon>Maricaulales</taxon>
        <taxon>Maricaulaceae</taxon>
        <taxon>Marinicauda</taxon>
    </lineage>
</organism>
<dbReference type="Proteomes" id="UP000308054">
    <property type="component" value="Unassembled WGS sequence"/>
</dbReference>
<dbReference type="EMBL" id="SRXW01000001">
    <property type="protein sequence ID" value="TGY90048.1"/>
    <property type="molecule type" value="Genomic_DNA"/>
</dbReference>
<dbReference type="OrthoDB" id="9806840at2"/>
<dbReference type="AlphaFoldDB" id="A0A4S2H3U0"/>
<dbReference type="RefSeq" id="WP_135994545.1">
    <property type="nucleotide sequence ID" value="NZ_CP071057.1"/>
</dbReference>
<evidence type="ECO:0000313" key="3">
    <source>
        <dbReference type="Proteomes" id="UP000308054"/>
    </source>
</evidence>
<evidence type="ECO:0000256" key="1">
    <source>
        <dbReference type="SAM" id="SignalP"/>
    </source>
</evidence>
<evidence type="ECO:0000313" key="2">
    <source>
        <dbReference type="EMBL" id="TGY90048.1"/>
    </source>
</evidence>
<gene>
    <name evidence="2" type="ORF">E5163_02660</name>
</gene>
<comment type="caution">
    <text evidence="2">The sequence shown here is derived from an EMBL/GenBank/DDBJ whole genome shotgun (WGS) entry which is preliminary data.</text>
</comment>
<sequence>MLRLLLPAAFSSLALSGAARAGEVCNETSFMVEVAKAWRTEAGLAVEGWTRIRPGACAATPPGSAVNEQYIYARSTLAYTGGVREWRGGQTLCVEDGAFSFEGVADCAALGLESRGFRRLDETERERTVLVEPADFGSRAEEAGIQRLLQAAGYDIRLIDGYEGRRTRREIDAFESDAGRSFANDRAALLDALHAAALARNGEAGLHICNQGNRPIAAAIARASGERWESRGWWHVAPGACARPIADRFAQGQVYYYAERLDTGPDGLFAQPLAGGVEAFCTAPARFLVEGRGDCAARSYAQSLFRPAPGPQDGTARVELSDLDFEEALE</sequence>
<dbReference type="InterPro" id="IPR009380">
    <property type="entry name" value="DUF1036"/>
</dbReference>
<feature type="signal peptide" evidence="1">
    <location>
        <begin position="1"/>
        <end position="21"/>
    </location>
</feature>
<dbReference type="Pfam" id="PF06282">
    <property type="entry name" value="DUF1036"/>
    <property type="match status" value="2"/>
</dbReference>
<keyword evidence="3" id="KW-1185">Reference proteome</keyword>